<evidence type="ECO:0000313" key="2">
    <source>
        <dbReference type="EMBL" id="KFB48592.1"/>
    </source>
</evidence>
<organism evidence="2">
    <name type="scientific">Anopheles sinensis</name>
    <name type="common">Mosquito</name>
    <dbReference type="NCBI Taxonomy" id="74873"/>
    <lineage>
        <taxon>Eukaryota</taxon>
        <taxon>Metazoa</taxon>
        <taxon>Ecdysozoa</taxon>
        <taxon>Arthropoda</taxon>
        <taxon>Hexapoda</taxon>
        <taxon>Insecta</taxon>
        <taxon>Pterygota</taxon>
        <taxon>Neoptera</taxon>
        <taxon>Endopterygota</taxon>
        <taxon>Diptera</taxon>
        <taxon>Nematocera</taxon>
        <taxon>Culicoidea</taxon>
        <taxon>Culicidae</taxon>
        <taxon>Anophelinae</taxon>
        <taxon>Anopheles</taxon>
    </lineage>
</organism>
<evidence type="ECO:0000313" key="3">
    <source>
        <dbReference type="EnsemblMetazoa" id="ASIC016579-PA"/>
    </source>
</evidence>
<sequence length="85" mass="9174">MFGGDQGEVAAVECTTCIHSAEDRDEIVNSSGKQPHFPTVKTKSNKQGAPRTGAQGSGEAVRRKQKESSDFPEQRPVTRAIRCSV</sequence>
<dbReference type="VEuPathDB" id="VectorBase:ASIC016579"/>
<reference evidence="2 4" key="1">
    <citation type="journal article" date="2014" name="BMC Genomics">
        <title>Genome sequence of Anopheles sinensis provides insight into genetics basis of mosquito competence for malaria parasites.</title>
        <authorList>
            <person name="Zhou D."/>
            <person name="Zhang D."/>
            <person name="Ding G."/>
            <person name="Shi L."/>
            <person name="Hou Q."/>
            <person name="Ye Y."/>
            <person name="Xu Y."/>
            <person name="Zhou H."/>
            <person name="Xiong C."/>
            <person name="Li S."/>
            <person name="Yu J."/>
            <person name="Hong S."/>
            <person name="Yu X."/>
            <person name="Zou P."/>
            <person name="Chen C."/>
            <person name="Chang X."/>
            <person name="Wang W."/>
            <person name="Lv Y."/>
            <person name="Sun Y."/>
            <person name="Ma L."/>
            <person name="Shen B."/>
            <person name="Zhu C."/>
        </authorList>
    </citation>
    <scope>NUCLEOTIDE SEQUENCE [LARGE SCALE GENOMIC DNA]</scope>
</reference>
<protein>
    <submittedName>
        <fullName evidence="2 3">Outer membrane protein</fullName>
    </submittedName>
</protein>
<gene>
    <name evidence="2" type="ORF">ZHAS_00016579</name>
</gene>
<proteinExistence type="predicted"/>
<dbReference type="AlphaFoldDB" id="A0A084WEE8"/>
<evidence type="ECO:0000256" key="1">
    <source>
        <dbReference type="SAM" id="MobiDB-lite"/>
    </source>
</evidence>
<feature type="compositionally biased region" description="Basic and acidic residues" evidence="1">
    <location>
        <begin position="60"/>
        <end position="73"/>
    </location>
</feature>
<keyword evidence="4" id="KW-1185">Reference proteome</keyword>
<accession>A0A084WEE8</accession>
<reference evidence="3" key="2">
    <citation type="submission" date="2020-05" db="UniProtKB">
        <authorList>
            <consortium name="EnsemblMetazoa"/>
        </authorList>
    </citation>
    <scope>IDENTIFICATION</scope>
</reference>
<dbReference type="EMBL" id="ATLV01023206">
    <property type="status" value="NOT_ANNOTATED_CDS"/>
    <property type="molecule type" value="Genomic_DNA"/>
</dbReference>
<name>A0A084WEE8_ANOSI</name>
<evidence type="ECO:0000313" key="4">
    <source>
        <dbReference type="Proteomes" id="UP000030765"/>
    </source>
</evidence>
<dbReference type="EnsemblMetazoa" id="ASIC016579-RA">
    <property type="protein sequence ID" value="ASIC016579-PA"/>
    <property type="gene ID" value="ASIC016579"/>
</dbReference>
<dbReference type="Proteomes" id="UP000030765">
    <property type="component" value="Unassembled WGS sequence"/>
</dbReference>
<dbReference type="EMBL" id="KE525341">
    <property type="protein sequence ID" value="KFB48592.1"/>
    <property type="molecule type" value="Genomic_DNA"/>
</dbReference>
<feature type="region of interest" description="Disordered" evidence="1">
    <location>
        <begin position="21"/>
        <end position="85"/>
    </location>
</feature>